<dbReference type="AlphaFoldDB" id="A0A386WSC9"/>
<gene>
    <name evidence="2" type="ORF">CSH63_27360</name>
    <name evidence="3" type="ORF">CSH63_33045</name>
</gene>
<dbReference type="EMBL" id="CP024087">
    <property type="protein sequence ID" value="AYF32183.1"/>
    <property type="molecule type" value="Genomic_DNA"/>
</dbReference>
<evidence type="ECO:0000313" key="4">
    <source>
        <dbReference type="Proteomes" id="UP000267804"/>
    </source>
</evidence>
<dbReference type="KEGG" id="mtua:CSH63_33045"/>
<organism evidence="2 4">
    <name type="scientific">Micromonospora tulbaghiae</name>
    <dbReference type="NCBI Taxonomy" id="479978"/>
    <lineage>
        <taxon>Bacteria</taxon>
        <taxon>Bacillati</taxon>
        <taxon>Actinomycetota</taxon>
        <taxon>Actinomycetes</taxon>
        <taxon>Micromonosporales</taxon>
        <taxon>Micromonosporaceae</taxon>
        <taxon>Micromonospora</taxon>
    </lineage>
</organism>
<evidence type="ECO:0000256" key="1">
    <source>
        <dbReference type="SAM" id="MobiDB-lite"/>
    </source>
</evidence>
<sequence>MADVREAIERLRESCAWLWLLMTPGRERRPGRPVDEAQAELLEARGRSDRAYREWNLRHGRGALAPSAAAARLDVVDAQSVVHRRLVGLARRVAAHQGASYVGGRTGATAAAADVLDWLTVGGPGRRWVVDSAGDAWRAGVLDDLHDNRDAHLLREIARTLAAADEVARQAAGVVAEPVRPIEHRCPACRNRSLQLHHDGHDKRRWTVRCVRRTCVCAGDGCGCLRRDRRPGVAHVWTRAEMEGPYGLATAVAIARRLTEQGRPRPSVGSSAGGHGGWPERRTGAA</sequence>
<protein>
    <submittedName>
        <fullName evidence="2">Uncharacterized protein</fullName>
    </submittedName>
</protein>
<name>A0A386WSC9_9ACTN</name>
<proteinExistence type="predicted"/>
<reference evidence="2 4" key="1">
    <citation type="submission" date="2017-10" db="EMBL/GenBank/DDBJ databases">
        <title>Integration of genomic and chemical information greatly accelerates assignment of the full stereostructure of myelolactone, a potent inhibitor of myeloma from a marine-derived Micromonospora.</title>
        <authorList>
            <person name="Kim M.C."/>
            <person name="Machado H."/>
            <person name="Jensen P.R."/>
            <person name="Fenical W."/>
        </authorList>
    </citation>
    <scope>NUCLEOTIDE SEQUENCE [LARGE SCALE GENOMIC DNA]</scope>
    <source>
        <strain evidence="2 4">CNY-010</strain>
    </source>
</reference>
<evidence type="ECO:0000313" key="3">
    <source>
        <dbReference type="EMBL" id="AYF32183.1"/>
    </source>
</evidence>
<dbReference type="KEGG" id="mtua:CSH63_27360"/>
<feature type="region of interest" description="Disordered" evidence="1">
    <location>
        <begin position="259"/>
        <end position="286"/>
    </location>
</feature>
<accession>A0A386WSC9</accession>
<dbReference type="EMBL" id="CP024087">
    <property type="protein sequence ID" value="AYF31091.1"/>
    <property type="molecule type" value="Genomic_DNA"/>
</dbReference>
<evidence type="ECO:0000313" key="2">
    <source>
        <dbReference type="EMBL" id="AYF31091.1"/>
    </source>
</evidence>
<dbReference type="Proteomes" id="UP000267804">
    <property type="component" value="Chromosome"/>
</dbReference>